<comment type="similarity">
    <text evidence="1 3">Belongs to the bacterial histone-like protein family.</text>
</comment>
<dbReference type="Pfam" id="PF00216">
    <property type="entry name" value="Bac_DNA_binding"/>
    <property type="match status" value="1"/>
</dbReference>
<dbReference type="EMBL" id="CP001055">
    <property type="protein sequence ID" value="ACC98661.1"/>
    <property type="molecule type" value="Genomic_DNA"/>
</dbReference>
<dbReference type="InterPro" id="IPR000119">
    <property type="entry name" value="Hist_DNA-bd"/>
</dbReference>
<dbReference type="PANTHER" id="PTHR33175:SF2">
    <property type="entry name" value="INTEGRATION HOST FACTOR SUBUNIT ALPHA"/>
    <property type="match status" value="1"/>
</dbReference>
<evidence type="ECO:0000256" key="1">
    <source>
        <dbReference type="ARBA" id="ARBA00010529"/>
    </source>
</evidence>
<dbReference type="Proteomes" id="UP000001029">
    <property type="component" value="Chromosome"/>
</dbReference>
<dbReference type="RefSeq" id="WP_012415276.1">
    <property type="nucleotide sequence ID" value="NC_010644.1"/>
</dbReference>
<dbReference type="HOGENOM" id="CLU_105066_3_3_0"/>
<keyword evidence="5" id="KW-1185">Reference proteome</keyword>
<dbReference type="SUPFAM" id="SSF47729">
    <property type="entry name" value="IHF-like DNA-binding proteins"/>
    <property type="match status" value="1"/>
</dbReference>
<dbReference type="AlphaFoldDB" id="B2KDR5"/>
<dbReference type="GO" id="GO:0005829">
    <property type="term" value="C:cytosol"/>
    <property type="evidence" value="ECO:0007669"/>
    <property type="project" value="TreeGrafter"/>
</dbReference>
<dbReference type="SMART" id="SM00411">
    <property type="entry name" value="BHL"/>
    <property type="match status" value="1"/>
</dbReference>
<dbReference type="OrthoDB" id="9799835at2"/>
<proteinExistence type="inferred from homology"/>
<accession>B2KDR5</accession>
<evidence type="ECO:0000256" key="2">
    <source>
        <dbReference type="ARBA" id="ARBA00023125"/>
    </source>
</evidence>
<dbReference type="PANTHER" id="PTHR33175">
    <property type="entry name" value="DNA-BINDING PROTEIN HU"/>
    <property type="match status" value="1"/>
</dbReference>
<dbReference type="GO" id="GO:0003677">
    <property type="term" value="F:DNA binding"/>
    <property type="evidence" value="ECO:0007669"/>
    <property type="project" value="UniProtKB-KW"/>
</dbReference>
<keyword evidence="2 4" id="KW-0238">DNA-binding</keyword>
<name>B2KDR5_ELUMP</name>
<dbReference type="GO" id="GO:0030527">
    <property type="term" value="F:structural constituent of chromatin"/>
    <property type="evidence" value="ECO:0007669"/>
    <property type="project" value="InterPro"/>
</dbReference>
<sequence>MKKEDIVNRLALSLLDKKQSKQTVEEVFAIIKEGLLRDGKVTISNFGTFKLVRTKAAVRHNPKTLERVNVPAKTKVRFKSSPSITD</sequence>
<dbReference type="Gene3D" id="4.10.520.10">
    <property type="entry name" value="IHF-like DNA-binding proteins"/>
    <property type="match status" value="1"/>
</dbReference>
<gene>
    <name evidence="4" type="ordered locus">Emin_1109</name>
</gene>
<dbReference type="KEGG" id="emi:Emin_1109"/>
<organism evidence="4 5">
    <name type="scientific">Elusimicrobium minutum (strain Pei191)</name>
    <dbReference type="NCBI Taxonomy" id="445932"/>
    <lineage>
        <taxon>Bacteria</taxon>
        <taxon>Pseudomonadati</taxon>
        <taxon>Elusimicrobiota</taxon>
        <taxon>Elusimicrobia</taxon>
        <taxon>Elusimicrobiales</taxon>
        <taxon>Elusimicrobiaceae</taxon>
        <taxon>Elusimicrobium</taxon>
    </lineage>
</organism>
<evidence type="ECO:0000256" key="3">
    <source>
        <dbReference type="RuleBase" id="RU003939"/>
    </source>
</evidence>
<dbReference type="InterPro" id="IPR010992">
    <property type="entry name" value="IHF-like_DNA-bd_dom_sf"/>
</dbReference>
<reference evidence="4 5" key="1">
    <citation type="journal article" date="2009" name="Appl. Environ. Microbiol.">
        <title>Genomic analysis of 'Elusimicrobium minutum,' the first cultivated representative of the phylum 'Elusimicrobia' (formerly termite group 1).</title>
        <authorList>
            <person name="Herlemann D.P.R."/>
            <person name="Geissinger O."/>
            <person name="Ikeda-Ohtsubo W."/>
            <person name="Kunin V."/>
            <person name="Sun H."/>
            <person name="Lapidus A."/>
            <person name="Hugenholtz P."/>
            <person name="Brune A."/>
        </authorList>
    </citation>
    <scope>NUCLEOTIDE SEQUENCE [LARGE SCALE GENOMIC DNA]</scope>
    <source>
        <strain evidence="4 5">Pei191</strain>
    </source>
</reference>
<evidence type="ECO:0000313" key="4">
    <source>
        <dbReference type="EMBL" id="ACC98661.1"/>
    </source>
</evidence>
<evidence type="ECO:0000313" key="5">
    <source>
        <dbReference type="Proteomes" id="UP000001029"/>
    </source>
</evidence>
<dbReference type="STRING" id="445932.Emin_1109"/>
<protein>
    <submittedName>
        <fullName evidence="4">Bacterial DNA-binding protein</fullName>
    </submittedName>
</protein>